<dbReference type="InterPro" id="IPR004013">
    <property type="entry name" value="PHP_dom"/>
</dbReference>
<evidence type="ECO:0000256" key="5">
    <source>
        <dbReference type="ARBA" id="ARBA00022801"/>
    </source>
</evidence>
<accession>A0A9D9ENZ8</accession>
<comment type="caution">
    <text evidence="10">The sequence shown here is derived from an EMBL/GenBank/DDBJ whole genome shotgun (WGS) entry which is preliminary data.</text>
</comment>
<sequence length="283" mass="31432">MTLRNLHTHTTFCDGTASPGEMAAAARKAGFSALGFSAHLAWPFASGWHIAPDRIPAYQSGVRALRRQYAGQMEIFCGFEADYLRGTLFPDRRVLAGFAPDFLIGSVHYVPAEKKTPAPLLTVDDKTENVARWLTECFEGNARRAVKAYFRAVREMALTCRFDVIGHADLIKKRNRELAFFRESDSWYRAEIRKTVQAIARSGKTVEINTGGIARGATDSVYPSEEMLRLLYREGVPVTISSDAHEPGTVAAAFDEAVSAAGNAGYRRILHLTEQGWKEFPLR</sequence>
<dbReference type="GO" id="GO:0005737">
    <property type="term" value="C:cytoplasm"/>
    <property type="evidence" value="ECO:0007669"/>
    <property type="project" value="TreeGrafter"/>
</dbReference>
<keyword evidence="6 8" id="KW-0368">Histidine biosynthesis</keyword>
<evidence type="ECO:0000313" key="10">
    <source>
        <dbReference type="EMBL" id="MBO8450428.1"/>
    </source>
</evidence>
<dbReference type="AlphaFoldDB" id="A0A9D9ENZ8"/>
<reference evidence="10" key="1">
    <citation type="submission" date="2020-10" db="EMBL/GenBank/DDBJ databases">
        <authorList>
            <person name="Gilroy R."/>
        </authorList>
    </citation>
    <scope>NUCLEOTIDE SEQUENCE</scope>
    <source>
        <strain evidence="10">B3-4054</strain>
    </source>
</reference>
<protein>
    <recommendedName>
        <fullName evidence="3 8">Histidinol-phosphatase</fullName>
        <shortName evidence="8">HolPase</shortName>
        <ecNumber evidence="3 8">3.1.3.15</ecNumber>
    </recommendedName>
</protein>
<dbReference type="Gene3D" id="3.20.20.140">
    <property type="entry name" value="Metal-dependent hydrolases"/>
    <property type="match status" value="1"/>
</dbReference>
<comment type="pathway">
    <text evidence="1 8">Amino-acid biosynthesis; L-histidine biosynthesis; L-histidine from 5-phospho-alpha-D-ribose 1-diphosphate: step 8/9.</text>
</comment>
<gene>
    <name evidence="10" type="ORF">IAA96_04905</name>
</gene>
<organism evidence="10 11">
    <name type="scientific">Candidatus Avitreponema avistercoris</name>
    <dbReference type="NCBI Taxonomy" id="2840705"/>
    <lineage>
        <taxon>Bacteria</taxon>
        <taxon>Pseudomonadati</taxon>
        <taxon>Spirochaetota</taxon>
        <taxon>Spirochaetia</taxon>
        <taxon>Spirochaetales</taxon>
        <taxon>Candidatus Avitreponema</taxon>
    </lineage>
</organism>
<proteinExistence type="inferred from homology"/>
<evidence type="ECO:0000256" key="8">
    <source>
        <dbReference type="RuleBase" id="RU366003"/>
    </source>
</evidence>
<evidence type="ECO:0000256" key="2">
    <source>
        <dbReference type="ARBA" id="ARBA00009152"/>
    </source>
</evidence>
<dbReference type="Proteomes" id="UP000823616">
    <property type="component" value="Unassembled WGS sequence"/>
</dbReference>
<dbReference type="CDD" id="cd12110">
    <property type="entry name" value="PHP_HisPPase_Hisj_like"/>
    <property type="match status" value="1"/>
</dbReference>
<evidence type="ECO:0000259" key="9">
    <source>
        <dbReference type="Pfam" id="PF02811"/>
    </source>
</evidence>
<dbReference type="PANTHER" id="PTHR21039">
    <property type="entry name" value="HISTIDINOL PHOSPHATASE-RELATED"/>
    <property type="match status" value="1"/>
</dbReference>
<keyword evidence="4 8" id="KW-0028">Amino-acid biosynthesis</keyword>
<comment type="similarity">
    <text evidence="2 8">Belongs to the PHP hydrolase family. HisK subfamily.</text>
</comment>
<comment type="catalytic activity">
    <reaction evidence="7 8">
        <text>L-histidinol phosphate + H2O = L-histidinol + phosphate</text>
        <dbReference type="Rhea" id="RHEA:14465"/>
        <dbReference type="ChEBI" id="CHEBI:15377"/>
        <dbReference type="ChEBI" id="CHEBI:43474"/>
        <dbReference type="ChEBI" id="CHEBI:57699"/>
        <dbReference type="ChEBI" id="CHEBI:57980"/>
        <dbReference type="EC" id="3.1.3.15"/>
    </reaction>
</comment>
<evidence type="ECO:0000313" key="11">
    <source>
        <dbReference type="Proteomes" id="UP000823616"/>
    </source>
</evidence>
<feature type="domain" description="PHP" evidence="9">
    <location>
        <begin position="6"/>
        <end position="210"/>
    </location>
</feature>
<evidence type="ECO:0000256" key="4">
    <source>
        <dbReference type="ARBA" id="ARBA00022605"/>
    </source>
</evidence>
<dbReference type="GO" id="GO:0000105">
    <property type="term" value="P:L-histidine biosynthetic process"/>
    <property type="evidence" value="ECO:0007669"/>
    <property type="project" value="UniProtKB-UniRule"/>
</dbReference>
<evidence type="ECO:0000256" key="7">
    <source>
        <dbReference type="ARBA" id="ARBA00049158"/>
    </source>
</evidence>
<evidence type="ECO:0000256" key="1">
    <source>
        <dbReference type="ARBA" id="ARBA00004970"/>
    </source>
</evidence>
<dbReference type="PANTHER" id="PTHR21039:SF0">
    <property type="entry name" value="HISTIDINOL-PHOSPHATASE"/>
    <property type="match status" value="1"/>
</dbReference>
<dbReference type="InterPro" id="IPR016195">
    <property type="entry name" value="Pol/histidinol_Pase-like"/>
</dbReference>
<dbReference type="NCBIfam" id="TIGR01856">
    <property type="entry name" value="hisJ_fam"/>
    <property type="match status" value="1"/>
</dbReference>
<dbReference type="EC" id="3.1.3.15" evidence="3 8"/>
<dbReference type="InterPro" id="IPR010140">
    <property type="entry name" value="Histidinol_P_phosphatase_HisJ"/>
</dbReference>
<evidence type="ECO:0000256" key="3">
    <source>
        <dbReference type="ARBA" id="ARBA00013085"/>
    </source>
</evidence>
<evidence type="ECO:0000256" key="6">
    <source>
        <dbReference type="ARBA" id="ARBA00023102"/>
    </source>
</evidence>
<dbReference type="Pfam" id="PF02811">
    <property type="entry name" value="PHP"/>
    <property type="match status" value="1"/>
</dbReference>
<keyword evidence="5 8" id="KW-0378">Hydrolase</keyword>
<name>A0A9D9ENZ8_9SPIR</name>
<dbReference type="GO" id="GO:0004401">
    <property type="term" value="F:histidinol-phosphatase activity"/>
    <property type="evidence" value="ECO:0007669"/>
    <property type="project" value="UniProtKB-UniRule"/>
</dbReference>
<dbReference type="EMBL" id="JADIMS010000083">
    <property type="protein sequence ID" value="MBO8450428.1"/>
    <property type="molecule type" value="Genomic_DNA"/>
</dbReference>
<reference evidence="10" key="2">
    <citation type="journal article" date="2021" name="PeerJ">
        <title>Extensive microbial diversity within the chicken gut microbiome revealed by metagenomics and culture.</title>
        <authorList>
            <person name="Gilroy R."/>
            <person name="Ravi A."/>
            <person name="Getino M."/>
            <person name="Pursley I."/>
            <person name="Horton D.L."/>
            <person name="Alikhan N.F."/>
            <person name="Baker D."/>
            <person name="Gharbi K."/>
            <person name="Hall N."/>
            <person name="Watson M."/>
            <person name="Adriaenssens E.M."/>
            <person name="Foster-Nyarko E."/>
            <person name="Jarju S."/>
            <person name="Secka A."/>
            <person name="Antonio M."/>
            <person name="Oren A."/>
            <person name="Chaudhuri R.R."/>
            <person name="La Ragione R."/>
            <person name="Hildebrand F."/>
            <person name="Pallen M.J."/>
        </authorList>
    </citation>
    <scope>NUCLEOTIDE SEQUENCE</scope>
    <source>
        <strain evidence="10">B3-4054</strain>
    </source>
</reference>
<dbReference type="SUPFAM" id="SSF89550">
    <property type="entry name" value="PHP domain-like"/>
    <property type="match status" value="1"/>
</dbReference>